<dbReference type="SFLD" id="SFLDG01082">
    <property type="entry name" value="B12-binding_domain_containing"/>
    <property type="match status" value="1"/>
</dbReference>
<dbReference type="SFLD" id="SFLDS00029">
    <property type="entry name" value="Radical_SAM"/>
    <property type="match status" value="1"/>
</dbReference>
<sequence length="349" mass="40213">MSKRNIIPIFIPHYGCPNDCVFCNQRKITGMSTDISNSDVENTILEYLSYFKRKDNVEVAFYGGSFTAIPIDKQSEFLKVAYKYKEKGLIDFIRLSTRPDAIDDEILINLKKYGVDIIELGVQSLDFEVLRLSNRGHDAKCVYESSKLIKDYGFLLGLQQMVGLPGDSLEKSLYTAREFVKLEPYCVRIYPTLVIKETDLYKNLKDGNYNALDLETSIKYVADLLNVYYKNNINVIRVGLQPTENINYNGDVVAGAFHPAYRQLVEAYYFKAGLLNYFEKSKNISEEILIFANGKNISNISGQRAKNKSEMIKKLGISKINLREKNLDNFELEIRGKFREIIDIRDYYR</sequence>
<protein>
    <submittedName>
        <fullName evidence="8">Radical SAM protein</fullName>
    </submittedName>
</protein>
<dbReference type="Proteomes" id="UP001491691">
    <property type="component" value="Unassembled WGS sequence"/>
</dbReference>
<evidence type="ECO:0000256" key="6">
    <source>
        <dbReference type="ARBA" id="ARBA00023014"/>
    </source>
</evidence>
<dbReference type="PANTHER" id="PTHR11135:SF0">
    <property type="entry name" value="ELONGATOR COMPLEX PROTEIN 3"/>
    <property type="match status" value="1"/>
</dbReference>
<dbReference type="Pfam" id="PF16199">
    <property type="entry name" value="Radical_SAM_C"/>
    <property type="match status" value="1"/>
</dbReference>
<keyword evidence="9" id="KW-1185">Reference proteome</keyword>
<accession>A0ABV1IYC4</accession>
<keyword evidence="5" id="KW-0408">Iron</keyword>
<dbReference type="InterPro" id="IPR058240">
    <property type="entry name" value="rSAM_sf"/>
</dbReference>
<evidence type="ECO:0000313" key="9">
    <source>
        <dbReference type="Proteomes" id="UP001491691"/>
    </source>
</evidence>
<dbReference type="SUPFAM" id="SSF102114">
    <property type="entry name" value="Radical SAM enzymes"/>
    <property type="match status" value="1"/>
</dbReference>
<dbReference type="Gene3D" id="3.80.30.20">
    <property type="entry name" value="tm_1862 like domain"/>
    <property type="match status" value="1"/>
</dbReference>
<evidence type="ECO:0000259" key="7">
    <source>
        <dbReference type="PROSITE" id="PS51918"/>
    </source>
</evidence>
<keyword evidence="2" id="KW-0004">4Fe-4S</keyword>
<gene>
    <name evidence="8" type="ORF">AAA073_00480</name>
</gene>
<evidence type="ECO:0000256" key="1">
    <source>
        <dbReference type="ARBA" id="ARBA00001966"/>
    </source>
</evidence>
<evidence type="ECO:0000256" key="4">
    <source>
        <dbReference type="ARBA" id="ARBA00022723"/>
    </source>
</evidence>
<evidence type="ECO:0000256" key="3">
    <source>
        <dbReference type="ARBA" id="ARBA00022691"/>
    </source>
</evidence>
<dbReference type="CDD" id="cd01335">
    <property type="entry name" value="Radical_SAM"/>
    <property type="match status" value="1"/>
</dbReference>
<dbReference type="SFLD" id="SFLDG01086">
    <property type="entry name" value="elongater_protein-like"/>
    <property type="match status" value="1"/>
</dbReference>
<dbReference type="InterPro" id="IPR032432">
    <property type="entry name" value="Radical_SAM_C"/>
</dbReference>
<proteinExistence type="predicted"/>
<dbReference type="InterPro" id="IPR039661">
    <property type="entry name" value="ELP3"/>
</dbReference>
<dbReference type="RefSeq" id="WP_349187603.1">
    <property type="nucleotide sequence ID" value="NZ_JBBNPP010000001.1"/>
</dbReference>
<name>A0ABV1IYC4_9FIRM</name>
<reference evidence="8 9" key="1">
    <citation type="submission" date="2024-04" db="EMBL/GenBank/DDBJ databases">
        <title>Human intestinal bacterial collection.</title>
        <authorList>
            <person name="Pauvert C."/>
            <person name="Hitch T.C.A."/>
            <person name="Clavel T."/>
        </authorList>
    </citation>
    <scope>NUCLEOTIDE SEQUENCE [LARGE SCALE GENOMIC DNA]</scope>
    <source>
        <strain evidence="8 9">CLA-SR-H019</strain>
    </source>
</reference>
<comment type="caution">
    <text evidence="8">The sequence shown here is derived from an EMBL/GenBank/DDBJ whole genome shotgun (WGS) entry which is preliminary data.</text>
</comment>
<dbReference type="InterPro" id="IPR023404">
    <property type="entry name" value="rSAM_horseshoe"/>
</dbReference>
<keyword evidence="6" id="KW-0411">Iron-sulfur</keyword>
<keyword evidence="3" id="KW-0949">S-adenosyl-L-methionine</keyword>
<dbReference type="EMBL" id="JBBNPP010000001">
    <property type="protein sequence ID" value="MEQ3345904.1"/>
    <property type="molecule type" value="Genomic_DNA"/>
</dbReference>
<dbReference type="PANTHER" id="PTHR11135">
    <property type="entry name" value="HISTONE ACETYLTRANSFERASE-RELATED"/>
    <property type="match status" value="1"/>
</dbReference>
<evidence type="ECO:0000256" key="2">
    <source>
        <dbReference type="ARBA" id="ARBA00022485"/>
    </source>
</evidence>
<dbReference type="InterPro" id="IPR007197">
    <property type="entry name" value="rSAM"/>
</dbReference>
<dbReference type="Pfam" id="PF04055">
    <property type="entry name" value="Radical_SAM"/>
    <property type="match status" value="1"/>
</dbReference>
<evidence type="ECO:0000313" key="8">
    <source>
        <dbReference type="EMBL" id="MEQ3345904.1"/>
    </source>
</evidence>
<feature type="domain" description="Radical SAM core" evidence="7">
    <location>
        <begin position="1"/>
        <end position="234"/>
    </location>
</feature>
<dbReference type="SMART" id="SM00729">
    <property type="entry name" value="Elp3"/>
    <property type="match status" value="1"/>
</dbReference>
<evidence type="ECO:0000256" key="5">
    <source>
        <dbReference type="ARBA" id="ARBA00023004"/>
    </source>
</evidence>
<organism evidence="8 9">
    <name type="scientific">Peptoniphilus senegalensis</name>
    <dbReference type="NCBI Taxonomy" id="1465757"/>
    <lineage>
        <taxon>Bacteria</taxon>
        <taxon>Bacillati</taxon>
        <taxon>Bacillota</taxon>
        <taxon>Tissierellia</taxon>
        <taxon>Tissierellales</taxon>
        <taxon>Peptoniphilaceae</taxon>
        <taxon>Peptoniphilus</taxon>
    </lineage>
</organism>
<dbReference type="InterPro" id="IPR006638">
    <property type="entry name" value="Elp3/MiaA/NifB-like_rSAM"/>
</dbReference>
<comment type="cofactor">
    <cofactor evidence="1">
        <name>[4Fe-4S] cluster</name>
        <dbReference type="ChEBI" id="CHEBI:49883"/>
    </cofactor>
</comment>
<dbReference type="PROSITE" id="PS51918">
    <property type="entry name" value="RADICAL_SAM"/>
    <property type="match status" value="1"/>
</dbReference>
<keyword evidence="4" id="KW-0479">Metal-binding</keyword>